<evidence type="ECO:0000256" key="1">
    <source>
        <dbReference type="ARBA" id="ARBA00022729"/>
    </source>
</evidence>
<dbReference type="RefSeq" id="WP_241551517.1">
    <property type="nucleotide sequence ID" value="NZ_JANCNS010000002.1"/>
</dbReference>
<evidence type="ECO:0000256" key="2">
    <source>
        <dbReference type="SAM" id="SignalP"/>
    </source>
</evidence>
<evidence type="ECO:0000313" key="4">
    <source>
        <dbReference type="EMBL" id="MCP9200761.1"/>
    </source>
</evidence>
<reference evidence="4" key="1">
    <citation type="submission" date="2022-07" db="EMBL/GenBank/DDBJ databases">
        <title>Gramela sediminis sp. nov., isolated from deep-sea sediment of the Indian Ocean.</title>
        <authorList>
            <person name="Shi H."/>
        </authorList>
    </citation>
    <scope>NUCLEOTIDE SEQUENCE</scope>
    <source>
        <strain evidence="4">GC03-9</strain>
    </source>
</reference>
<dbReference type="AlphaFoldDB" id="A0A9X2KZ13"/>
<feature type="domain" description="Secretion system C-terminal sorting" evidence="3">
    <location>
        <begin position="512"/>
        <end position="578"/>
    </location>
</feature>
<organism evidence="4 5">
    <name type="scientific">Christiangramia oceanisediminis</name>
    <dbReference type="NCBI Taxonomy" id="2920386"/>
    <lineage>
        <taxon>Bacteria</taxon>
        <taxon>Pseudomonadati</taxon>
        <taxon>Bacteroidota</taxon>
        <taxon>Flavobacteriia</taxon>
        <taxon>Flavobacteriales</taxon>
        <taxon>Flavobacteriaceae</taxon>
        <taxon>Christiangramia</taxon>
    </lineage>
</organism>
<feature type="chain" id="PRO_5040947378" evidence="2">
    <location>
        <begin position="19"/>
        <end position="581"/>
    </location>
</feature>
<keyword evidence="1 2" id="KW-0732">Signal</keyword>
<evidence type="ECO:0000313" key="5">
    <source>
        <dbReference type="Proteomes" id="UP001155280"/>
    </source>
</evidence>
<evidence type="ECO:0000259" key="3">
    <source>
        <dbReference type="Pfam" id="PF18962"/>
    </source>
</evidence>
<sequence>MKLPLLFLMIFSFCSSTAQLYISPSEHEDSYLYVRDRLLFVKNEIHLTENKKKETAASIYLRKDAQLLQVDKPRNNNTGDGSLSVFQTGTSNAYDYNYWGLPVAVNGNSDKLSDIIFDPAGPTVSRNSHLISALDGKSSPLSISNRWLYSFSGTNYSHWISLGHHFSLKPGEGFTMKGVNGENLTEIEGIPVNPGSAQTYDFRGIPNDGTIELAITADQLLLVGNPYPSALNLDRFLIDNKSITGIAYFWDSKPGGTSHYLADYEGGYGTYSPGAGIYVPAVFRKQTGEETGEAGSYIARQVSPVAQGFMVKGKNNGKIIFQNSHRLYQKQEKNVSEFKSPETNIPAIRLSIEMDSVYTRQLVLAFRSDSSKDEDHAMDARKLDETAADVSWDLSGEKFVINVRPKVDEELIPLKIALEKETELKFYIQELRYFDPDRIFLYDSKDDLYFGIKTGYLKLKLPAGNYSDRFFISFLEKLPPVTTTDQAGETFKSKPPNVLLNTIDIYQNNRQEQLEVKILYDTGLESVQLFDLNGKLIFKQNLKDNPKEFNFSTGKLSPAVYIAKVKTSDNKELTKKIAVKN</sequence>
<dbReference type="InterPro" id="IPR026444">
    <property type="entry name" value="Secre_tail"/>
</dbReference>
<gene>
    <name evidence="4" type="ORF">MKO06_12645</name>
</gene>
<accession>A0A9X2KZ13</accession>
<dbReference type="EMBL" id="JANCNS010000002">
    <property type="protein sequence ID" value="MCP9200761.1"/>
    <property type="molecule type" value="Genomic_DNA"/>
</dbReference>
<feature type="signal peptide" evidence="2">
    <location>
        <begin position="1"/>
        <end position="18"/>
    </location>
</feature>
<comment type="caution">
    <text evidence="4">The sequence shown here is derived from an EMBL/GenBank/DDBJ whole genome shotgun (WGS) entry which is preliminary data.</text>
</comment>
<name>A0A9X2KZ13_9FLAO</name>
<dbReference type="Pfam" id="PF18962">
    <property type="entry name" value="Por_Secre_tail"/>
    <property type="match status" value="1"/>
</dbReference>
<keyword evidence="5" id="KW-1185">Reference proteome</keyword>
<dbReference type="NCBIfam" id="TIGR04183">
    <property type="entry name" value="Por_Secre_tail"/>
    <property type="match status" value="1"/>
</dbReference>
<dbReference type="Proteomes" id="UP001155280">
    <property type="component" value="Unassembled WGS sequence"/>
</dbReference>
<proteinExistence type="predicted"/>
<protein>
    <submittedName>
        <fullName evidence="4">T9SS type A sorting domain-containing protein</fullName>
    </submittedName>
</protein>